<accession>A0A9P8LZU3</accession>
<sequence length="114" mass="13016">MGIRVSQAILQADSFLQSQEHKCQSKQKQSSLIIMPTKQLVNNLQLINSASSIPQCIYQLTQSTDRSEIEDEYDENMIRLHITDRLSKGQFQQSSSHLDQVMIQILDKAGDYSE</sequence>
<dbReference type="KEGG" id="ssao:94294802"/>
<proteinExistence type="predicted"/>
<organism evidence="1 2">
    <name type="scientific">Spironucleus salmonicida</name>
    <dbReference type="NCBI Taxonomy" id="348837"/>
    <lineage>
        <taxon>Eukaryota</taxon>
        <taxon>Metamonada</taxon>
        <taxon>Diplomonadida</taxon>
        <taxon>Hexamitidae</taxon>
        <taxon>Hexamitinae</taxon>
        <taxon>Spironucleus</taxon>
    </lineage>
</organism>
<evidence type="ECO:0000313" key="2">
    <source>
        <dbReference type="Proteomes" id="UP000018208"/>
    </source>
</evidence>
<dbReference type="EMBL" id="AUWU02000001">
    <property type="protein sequence ID" value="KAH0577426.1"/>
    <property type="molecule type" value="Genomic_DNA"/>
</dbReference>
<dbReference type="Proteomes" id="UP000018208">
    <property type="component" value="Unassembled WGS sequence"/>
</dbReference>
<reference evidence="1 2" key="1">
    <citation type="journal article" date="2014" name="PLoS Genet.">
        <title>The Genome of Spironucleus salmonicida Highlights a Fish Pathogen Adapted to Fluctuating Environments.</title>
        <authorList>
            <person name="Xu F."/>
            <person name="Jerlstrom-Hultqvist J."/>
            <person name="Einarsson E."/>
            <person name="Astvaldsson A."/>
            <person name="Svard S.G."/>
            <person name="Andersson J.O."/>
        </authorList>
    </citation>
    <scope>NUCLEOTIDE SEQUENCE [LARGE SCALE GENOMIC DNA]</scope>
    <source>
        <strain evidence="1 2">ATCC 50377</strain>
    </source>
</reference>
<protein>
    <submittedName>
        <fullName evidence="1">Uncharacterized protein</fullName>
    </submittedName>
</protein>
<gene>
    <name evidence="1" type="ORF">SS50377_20779</name>
</gene>
<dbReference type="RefSeq" id="XP_067768199.1">
    <property type="nucleotide sequence ID" value="XM_067904717.1"/>
</dbReference>
<dbReference type="GeneID" id="94294802"/>
<comment type="caution">
    <text evidence="1">The sequence shown here is derived from an EMBL/GenBank/DDBJ whole genome shotgun (WGS) entry which is preliminary data.</text>
</comment>
<dbReference type="AlphaFoldDB" id="A0A9P8LZU3"/>
<name>A0A9P8LZU3_9EUKA</name>
<keyword evidence="2" id="KW-1185">Reference proteome</keyword>
<evidence type="ECO:0000313" key="1">
    <source>
        <dbReference type="EMBL" id="KAH0577426.1"/>
    </source>
</evidence>